<dbReference type="PANTHER" id="PTHR34724">
    <property type="entry name" value="OS12G0596101 PROTEIN"/>
    <property type="match status" value="1"/>
</dbReference>
<sequence>MCMPATCPTCSKQSWRGCGSHIPQALSQVKEEDWCTCKPRVEVGGKEYPPAAAITFPGASYIAKLFGWGGSGEGKKDEL</sequence>
<protein>
    <submittedName>
        <fullName evidence="1">Uncharacterized protein</fullName>
    </submittedName>
</protein>
<name>A0ABP0DCK6_9PEZI</name>
<dbReference type="PANTHER" id="PTHR34724:SF2">
    <property type="entry name" value="OS12G0596101 PROTEIN"/>
    <property type="match status" value="1"/>
</dbReference>
<dbReference type="EMBL" id="CAWUON010000011">
    <property type="protein sequence ID" value="CAK7265376.1"/>
    <property type="molecule type" value="Genomic_DNA"/>
</dbReference>
<evidence type="ECO:0000313" key="1">
    <source>
        <dbReference type="EMBL" id="CAK7265376.1"/>
    </source>
</evidence>
<gene>
    <name evidence="1" type="ORF">SEPCBS119000_001481</name>
</gene>
<organism evidence="1 2">
    <name type="scientific">Sporothrix epigloea</name>
    <dbReference type="NCBI Taxonomy" id="1892477"/>
    <lineage>
        <taxon>Eukaryota</taxon>
        <taxon>Fungi</taxon>
        <taxon>Dikarya</taxon>
        <taxon>Ascomycota</taxon>
        <taxon>Pezizomycotina</taxon>
        <taxon>Sordariomycetes</taxon>
        <taxon>Sordariomycetidae</taxon>
        <taxon>Ophiostomatales</taxon>
        <taxon>Ophiostomataceae</taxon>
        <taxon>Sporothrix</taxon>
    </lineage>
</organism>
<reference evidence="1 2" key="1">
    <citation type="submission" date="2024-01" db="EMBL/GenBank/DDBJ databases">
        <authorList>
            <person name="Allen C."/>
            <person name="Tagirdzhanova G."/>
        </authorList>
    </citation>
    <scope>NUCLEOTIDE SEQUENCE [LARGE SCALE GENOMIC DNA]</scope>
    <source>
        <strain evidence="1 2">CBS 119000</strain>
    </source>
</reference>
<dbReference type="Proteomes" id="UP001642502">
    <property type="component" value="Unassembled WGS sequence"/>
</dbReference>
<comment type="caution">
    <text evidence="1">The sequence shown here is derived from an EMBL/GenBank/DDBJ whole genome shotgun (WGS) entry which is preliminary data.</text>
</comment>
<accession>A0ABP0DCK6</accession>
<proteinExistence type="predicted"/>
<keyword evidence="2" id="KW-1185">Reference proteome</keyword>
<evidence type="ECO:0000313" key="2">
    <source>
        <dbReference type="Proteomes" id="UP001642502"/>
    </source>
</evidence>